<protein>
    <recommendedName>
        <fullName evidence="3">DUF4218 domain-containing protein</fullName>
    </recommendedName>
</protein>
<dbReference type="Proteomes" id="UP000076532">
    <property type="component" value="Unassembled WGS sequence"/>
</dbReference>
<dbReference type="EMBL" id="KV417534">
    <property type="protein sequence ID" value="KZP23109.1"/>
    <property type="molecule type" value="Genomic_DNA"/>
</dbReference>
<sequence length="60" mass="6990">LLHIADSIELCGPVWTYWAFPMEHFCGSLLPVIKSRRFPYASIDRYVVAATQLTQVKMRY</sequence>
<keyword evidence="2" id="KW-1185">Reference proteome</keyword>
<reference evidence="1 2" key="1">
    <citation type="journal article" date="2016" name="Mol. Biol. Evol.">
        <title>Comparative Genomics of Early-Diverging Mushroom-Forming Fungi Provides Insights into the Origins of Lignocellulose Decay Capabilities.</title>
        <authorList>
            <person name="Nagy L.G."/>
            <person name="Riley R."/>
            <person name="Tritt A."/>
            <person name="Adam C."/>
            <person name="Daum C."/>
            <person name="Floudas D."/>
            <person name="Sun H."/>
            <person name="Yadav J.S."/>
            <person name="Pangilinan J."/>
            <person name="Larsson K.H."/>
            <person name="Matsuura K."/>
            <person name="Barry K."/>
            <person name="Labutti K."/>
            <person name="Kuo R."/>
            <person name="Ohm R.A."/>
            <person name="Bhattacharya S.S."/>
            <person name="Shirouzu T."/>
            <person name="Yoshinaga Y."/>
            <person name="Martin F.M."/>
            <person name="Grigoriev I.V."/>
            <person name="Hibbett D.S."/>
        </authorList>
    </citation>
    <scope>NUCLEOTIDE SEQUENCE [LARGE SCALE GENOMIC DNA]</scope>
    <source>
        <strain evidence="1 2">CBS 109695</strain>
    </source>
</reference>
<proteinExistence type="predicted"/>
<dbReference type="OrthoDB" id="6613063at2759"/>
<dbReference type="AlphaFoldDB" id="A0A166LM57"/>
<name>A0A166LM57_9AGAM</name>
<evidence type="ECO:0000313" key="1">
    <source>
        <dbReference type="EMBL" id="KZP23109.1"/>
    </source>
</evidence>
<evidence type="ECO:0008006" key="3">
    <source>
        <dbReference type="Google" id="ProtNLM"/>
    </source>
</evidence>
<gene>
    <name evidence="1" type="ORF">FIBSPDRAFT_692807</name>
</gene>
<feature type="non-terminal residue" evidence="1">
    <location>
        <position position="60"/>
    </location>
</feature>
<dbReference type="STRING" id="436010.A0A166LM57"/>
<evidence type="ECO:0000313" key="2">
    <source>
        <dbReference type="Proteomes" id="UP000076532"/>
    </source>
</evidence>
<organism evidence="1 2">
    <name type="scientific">Athelia psychrophila</name>
    <dbReference type="NCBI Taxonomy" id="1759441"/>
    <lineage>
        <taxon>Eukaryota</taxon>
        <taxon>Fungi</taxon>
        <taxon>Dikarya</taxon>
        <taxon>Basidiomycota</taxon>
        <taxon>Agaricomycotina</taxon>
        <taxon>Agaricomycetes</taxon>
        <taxon>Agaricomycetidae</taxon>
        <taxon>Atheliales</taxon>
        <taxon>Atheliaceae</taxon>
        <taxon>Athelia</taxon>
    </lineage>
</organism>
<feature type="non-terminal residue" evidence="1">
    <location>
        <position position="1"/>
    </location>
</feature>
<accession>A0A166LM57</accession>